<dbReference type="KEGG" id="pho:PH1604"/>
<keyword evidence="2" id="KW-1185">Reference proteome</keyword>
<protein>
    <submittedName>
        <fullName evidence="1">Uncharacterized protein</fullName>
    </submittedName>
</protein>
<evidence type="ECO:0000313" key="2">
    <source>
        <dbReference type="Proteomes" id="UP000000752"/>
    </source>
</evidence>
<sequence length="120" mass="13745">MNDDTVGYEIMGTMVNTDVVELIVFRFNAFNLNDLFCNESTFVSSIPCKFFKCHEIPFHELLELKVSVSDKSPGLFLRIVLIVNSTQEVPYAVLILNDQLIASIFPHLYFCPYFEALKDP</sequence>
<gene>
    <name evidence="1" type="ordered locus">PH1604</name>
</gene>
<accession>O59246</accession>
<proteinExistence type="predicted"/>
<dbReference type="EMBL" id="BA000001">
    <property type="protein sequence ID" value="BAA30716.1"/>
    <property type="molecule type" value="Genomic_DNA"/>
</dbReference>
<name>O59246_PYRHO</name>
<reference evidence="1 2" key="1">
    <citation type="journal article" date="1998" name="DNA Res.">
        <title>Complete sequence and gene organization of the genome of a hyper-thermophilic archaebacterium, Pyrococcus horikoshii OT3.</title>
        <authorList>
            <person name="Kawarabayasi Y."/>
            <person name="Sawada M."/>
            <person name="Horikawa H."/>
            <person name="Haikawa Y."/>
            <person name="Hino Y."/>
            <person name="Yamamoto S."/>
            <person name="Sekine M."/>
            <person name="Baba S."/>
            <person name="Kosugi H."/>
            <person name="Hosoyama A."/>
            <person name="Nagai Y."/>
            <person name="Sakai M."/>
            <person name="Ogura K."/>
            <person name="Otuka R."/>
            <person name="Nakazawa H."/>
            <person name="Takamiya M."/>
            <person name="Ohfuku Y."/>
            <person name="Funahashi T."/>
            <person name="Tanaka T."/>
            <person name="Kudoh Y."/>
            <person name="Yamazaki J."/>
            <person name="Kushida N."/>
            <person name="Oguchi A."/>
            <person name="Aoki K."/>
            <person name="Nakamura Y."/>
            <person name="Robb T.F."/>
            <person name="Horikoshi K."/>
            <person name="Masuchi Y."/>
            <person name="Shizuya H."/>
            <person name="Kikuchi H."/>
        </authorList>
    </citation>
    <scope>NUCLEOTIDE SEQUENCE [LARGE SCALE GENOMIC DNA]</scope>
    <source>
        <strain evidence="2">ATCC 700860 / DSM 12428 / JCM 9974 / NBRC 100139 / OT-3</strain>
    </source>
</reference>
<dbReference type="EnsemblBacteria" id="BAA30716">
    <property type="protein sequence ID" value="BAA30716"/>
    <property type="gene ID" value="BAA30716"/>
</dbReference>
<dbReference type="AlphaFoldDB" id="O59246"/>
<dbReference type="Proteomes" id="UP000000752">
    <property type="component" value="Chromosome"/>
</dbReference>
<evidence type="ECO:0000313" key="1">
    <source>
        <dbReference type="EMBL" id="BAA30716.1"/>
    </source>
</evidence>
<organism evidence="1 2">
    <name type="scientific">Pyrococcus horikoshii (strain ATCC 700860 / DSM 12428 / JCM 9974 / NBRC 100139 / OT-3)</name>
    <dbReference type="NCBI Taxonomy" id="70601"/>
    <lineage>
        <taxon>Archaea</taxon>
        <taxon>Methanobacteriati</taxon>
        <taxon>Methanobacteriota</taxon>
        <taxon>Thermococci</taxon>
        <taxon>Thermococcales</taxon>
        <taxon>Thermococcaceae</taxon>
        <taxon>Pyrococcus</taxon>
    </lineage>
</organism>
<dbReference type="PIR" id="D71039">
    <property type="entry name" value="D71039"/>
</dbReference>